<dbReference type="PANTHER" id="PTHR43004:SF19">
    <property type="entry name" value="BINDING MONOOXYGENASE, PUTATIVE (JCVI)-RELATED"/>
    <property type="match status" value="1"/>
</dbReference>
<reference evidence="5 6" key="1">
    <citation type="submission" date="2018-07" db="EMBL/GenBank/DDBJ databases">
        <title>Genomic Encyclopedia of Type Strains, Phase IV (KMG-IV): sequencing the most valuable type-strain genomes for metagenomic binning, comparative biology and taxonomic classification.</title>
        <authorList>
            <person name="Goeker M."/>
        </authorList>
    </citation>
    <scope>NUCLEOTIDE SEQUENCE [LARGE SCALE GENOMIC DNA]</scope>
    <source>
        <strain evidence="5 6">DSM 16500</strain>
    </source>
</reference>
<dbReference type="InterPro" id="IPR036188">
    <property type="entry name" value="FAD/NAD-bd_sf"/>
</dbReference>
<comment type="caution">
    <text evidence="5">The sequence shown here is derived from an EMBL/GenBank/DDBJ whole genome shotgun (WGS) entry which is preliminary data.</text>
</comment>
<dbReference type="InterPro" id="IPR002938">
    <property type="entry name" value="FAD-bd"/>
</dbReference>
<dbReference type="OrthoDB" id="8672648at2"/>
<proteinExistence type="predicted"/>
<evidence type="ECO:0000313" key="6">
    <source>
        <dbReference type="Proteomes" id="UP000254720"/>
    </source>
</evidence>
<sequence length="508" mass="57890">MADYPVLIVGAGPTGMELAAELHRYGINFLIIDKRPNCVTTSNACAIHARTMECWHERPWLSSLLEHGLKIKSASINEKKCRLARLDFEQVQHTQYDFVLSVPQSHTEAVLDRYLTSVGVQIKRNATLLELSAKEDNVTARIATPEGELSVSADWVVGCDGYHSTVREQAGIAFEGTDIEERFLLIDADFAADYEPNAFHLYLSPKGISAFFPMQESTRIIVGVGHDPDFKNVKEPTLEVMSEIIKQRTSLQFTLNAIRWQSHFWIHERLAQQFSVGRIFLAGDAAHVHSPAGGQGMNTGIQDAYNLAWKLAYVINRKSPVSLLDSYGAERHSIAQQVVEMTSKMIRVANMRMPFLVAIRNFIMPLFSGRQLFQKILLGRMSELSLHYHPSHIIKGRTIAPFSPGFRALDTLITEGQNIYLYDILKRSQQYYLLVFHADDENKNRLTSLQNKYSDVLSISFYDLSHTKLLETYPFKQFTFCLIRPDQYIAYLGDQINEFENYLQSQFF</sequence>
<dbReference type="PANTHER" id="PTHR43004">
    <property type="entry name" value="TRK SYSTEM POTASSIUM UPTAKE PROTEIN"/>
    <property type="match status" value="1"/>
</dbReference>
<keyword evidence="6" id="KW-1185">Reference proteome</keyword>
<dbReference type="Gene3D" id="3.40.30.120">
    <property type="match status" value="1"/>
</dbReference>
<dbReference type="GO" id="GO:0071949">
    <property type="term" value="F:FAD binding"/>
    <property type="evidence" value="ECO:0007669"/>
    <property type="project" value="InterPro"/>
</dbReference>
<dbReference type="Gene3D" id="3.50.50.60">
    <property type="entry name" value="FAD/NAD(P)-binding domain"/>
    <property type="match status" value="1"/>
</dbReference>
<organism evidence="5 6">
    <name type="scientific">Aquicella lusitana</name>
    <dbReference type="NCBI Taxonomy" id="254246"/>
    <lineage>
        <taxon>Bacteria</taxon>
        <taxon>Pseudomonadati</taxon>
        <taxon>Pseudomonadota</taxon>
        <taxon>Gammaproteobacteria</taxon>
        <taxon>Legionellales</taxon>
        <taxon>Coxiellaceae</taxon>
        <taxon>Aquicella</taxon>
    </lineage>
</organism>
<dbReference type="RefSeq" id="WP_114833370.1">
    <property type="nucleotide sequence ID" value="NZ_LR699114.1"/>
</dbReference>
<dbReference type="GO" id="GO:0016709">
    <property type="term" value="F:oxidoreductase activity, acting on paired donors, with incorporation or reduction of molecular oxygen, NAD(P)H as one donor, and incorporation of one atom of oxygen"/>
    <property type="evidence" value="ECO:0007669"/>
    <property type="project" value="UniProtKB-ARBA"/>
</dbReference>
<name>A0A370GYY7_9COXI</name>
<dbReference type="InterPro" id="IPR050641">
    <property type="entry name" value="RIFMO-like"/>
</dbReference>
<dbReference type="PRINTS" id="PR00420">
    <property type="entry name" value="RNGMNOXGNASE"/>
</dbReference>
<dbReference type="SUPFAM" id="SSF51905">
    <property type="entry name" value="FAD/NAD(P)-binding domain"/>
    <property type="match status" value="1"/>
</dbReference>
<evidence type="ECO:0000313" key="5">
    <source>
        <dbReference type="EMBL" id="RDI48863.1"/>
    </source>
</evidence>
<keyword evidence="3" id="KW-0274">FAD</keyword>
<dbReference type="Proteomes" id="UP000254720">
    <property type="component" value="Unassembled WGS sequence"/>
</dbReference>
<evidence type="ECO:0000259" key="4">
    <source>
        <dbReference type="Pfam" id="PF01494"/>
    </source>
</evidence>
<keyword evidence="2" id="KW-0285">Flavoprotein</keyword>
<evidence type="ECO:0000256" key="2">
    <source>
        <dbReference type="ARBA" id="ARBA00022630"/>
    </source>
</evidence>
<accession>A0A370GYY7</accession>
<comment type="cofactor">
    <cofactor evidence="1">
        <name>FAD</name>
        <dbReference type="ChEBI" id="CHEBI:57692"/>
    </cofactor>
</comment>
<gene>
    <name evidence="5" type="ORF">C8D86_101146</name>
</gene>
<evidence type="ECO:0000256" key="1">
    <source>
        <dbReference type="ARBA" id="ARBA00001974"/>
    </source>
</evidence>
<evidence type="ECO:0000256" key="3">
    <source>
        <dbReference type="ARBA" id="ARBA00022827"/>
    </source>
</evidence>
<dbReference type="Pfam" id="PF01494">
    <property type="entry name" value="FAD_binding_3"/>
    <property type="match status" value="1"/>
</dbReference>
<protein>
    <submittedName>
        <fullName evidence="5">2-polyprenyl-6-methoxyphenol hydroxylase-like FAD-dependent oxidoreductase</fullName>
    </submittedName>
</protein>
<dbReference type="Gene3D" id="3.30.70.2450">
    <property type="match status" value="1"/>
</dbReference>
<feature type="domain" description="FAD-binding" evidence="4">
    <location>
        <begin position="4"/>
        <end position="341"/>
    </location>
</feature>
<dbReference type="EMBL" id="QQAX01000001">
    <property type="protein sequence ID" value="RDI48863.1"/>
    <property type="molecule type" value="Genomic_DNA"/>
</dbReference>
<dbReference type="AlphaFoldDB" id="A0A370GYY7"/>